<feature type="compositionally biased region" description="Pro residues" evidence="1">
    <location>
        <begin position="34"/>
        <end position="50"/>
    </location>
</feature>
<feature type="region of interest" description="Disordered" evidence="1">
    <location>
        <begin position="32"/>
        <end position="58"/>
    </location>
</feature>
<evidence type="ECO:0000313" key="4">
    <source>
        <dbReference type="Proteomes" id="UP000464378"/>
    </source>
</evidence>
<name>A0A6C2YKQ5_9BACT</name>
<dbReference type="Proteomes" id="UP000464378">
    <property type="component" value="Chromosome"/>
</dbReference>
<feature type="region of interest" description="Disordered" evidence="1">
    <location>
        <begin position="306"/>
        <end position="336"/>
    </location>
</feature>
<evidence type="ECO:0000256" key="1">
    <source>
        <dbReference type="SAM" id="MobiDB-lite"/>
    </source>
</evidence>
<dbReference type="KEGG" id="tim:GMBLW1_22670"/>
<proteinExistence type="predicted"/>
<dbReference type="InParanoid" id="A0A6C2YKQ5"/>
<dbReference type="RefSeq" id="WP_162656940.1">
    <property type="nucleotide sequence ID" value="NZ_LR593887.1"/>
</dbReference>
<keyword evidence="4" id="KW-1185">Reference proteome</keyword>
<evidence type="ECO:0000259" key="2">
    <source>
        <dbReference type="Pfam" id="PF07607"/>
    </source>
</evidence>
<dbReference type="EMBL" id="LR593887">
    <property type="protein sequence ID" value="VTR99167.1"/>
    <property type="molecule type" value="Genomic_DNA"/>
</dbReference>
<dbReference type="InterPro" id="IPR011464">
    <property type="entry name" value="DUF1570"/>
</dbReference>
<dbReference type="AlphaFoldDB" id="A0A6C2YKQ5"/>
<gene>
    <name evidence="3" type="ORF">GMBLW1_22670</name>
</gene>
<dbReference type="Pfam" id="PF07607">
    <property type="entry name" value="DUF1570"/>
    <property type="match status" value="1"/>
</dbReference>
<sequence length="336" mass="38111">MAGSFLHIRRWLLVPALATTMGCSVLRTSDGPRLDPPAMLPSTPEAPPAPLGVKPKKSPVTAPARDVYRFSQFVFYSDFELDRSSPLFAELEELRDQVFRELALPPSNTVVQVFLFEDFGKYRDYMQSRYPELPRRRAFFISQPRANGGADDLLVYTYWGDHIRQDLRHELTHALLHSVLREVPLWLDEGLAEYFELPPNFQHVNRNHLDDMRRDEFRPNLPRLEGLTQVDQMKQPEYREAWAWVHWMLRGSPEGRAELLTYLQQLRHVPGPGPLAPRLASVFANPGQALNQHLARLIVGQPMPATATTMGTGGNPPPLTPVGSVGQPVSNNARNR</sequence>
<protein>
    <recommendedName>
        <fullName evidence="2">DUF1570 domain-containing protein</fullName>
    </recommendedName>
</protein>
<organism evidence="3">
    <name type="scientific">Tuwongella immobilis</name>
    <dbReference type="NCBI Taxonomy" id="692036"/>
    <lineage>
        <taxon>Bacteria</taxon>
        <taxon>Pseudomonadati</taxon>
        <taxon>Planctomycetota</taxon>
        <taxon>Planctomycetia</taxon>
        <taxon>Gemmatales</taxon>
        <taxon>Gemmataceae</taxon>
        <taxon>Tuwongella</taxon>
    </lineage>
</organism>
<evidence type="ECO:0000313" key="3">
    <source>
        <dbReference type="EMBL" id="VIP01693.1"/>
    </source>
</evidence>
<accession>A0A6C2YKQ5</accession>
<dbReference type="EMBL" id="LR586016">
    <property type="protein sequence ID" value="VIP01693.1"/>
    <property type="molecule type" value="Genomic_DNA"/>
</dbReference>
<reference evidence="3" key="1">
    <citation type="submission" date="2019-04" db="EMBL/GenBank/DDBJ databases">
        <authorList>
            <consortium name="Science for Life Laboratories"/>
        </authorList>
    </citation>
    <scope>NUCLEOTIDE SEQUENCE</scope>
    <source>
        <strain evidence="3">MBLW1</strain>
    </source>
</reference>
<feature type="domain" description="DUF1570" evidence="2">
    <location>
        <begin position="169"/>
        <end position="265"/>
    </location>
</feature>
<feature type="compositionally biased region" description="Polar residues" evidence="1">
    <location>
        <begin position="327"/>
        <end position="336"/>
    </location>
</feature>